<organism evidence="6 7">
    <name type="scientific">Paractinoplanes ovalisporus</name>
    <dbReference type="NCBI Taxonomy" id="2810368"/>
    <lineage>
        <taxon>Bacteria</taxon>
        <taxon>Bacillati</taxon>
        <taxon>Actinomycetota</taxon>
        <taxon>Actinomycetes</taxon>
        <taxon>Micromonosporales</taxon>
        <taxon>Micromonosporaceae</taxon>
        <taxon>Paractinoplanes</taxon>
    </lineage>
</organism>
<dbReference type="PANTHER" id="PTHR46796">
    <property type="entry name" value="HTH-TYPE TRANSCRIPTIONAL ACTIVATOR RHAS-RELATED"/>
    <property type="match status" value="1"/>
</dbReference>
<reference evidence="6 7" key="1">
    <citation type="submission" date="2021-01" db="EMBL/GenBank/DDBJ databases">
        <title>Actinoplanes sp. nov. LDG1-06 isolated from lichen.</title>
        <authorList>
            <person name="Saeng-In P."/>
            <person name="Phongsopitanun W."/>
            <person name="Kanchanasin P."/>
            <person name="Yuki M."/>
            <person name="Kudo T."/>
            <person name="Ohkuma M."/>
            <person name="Tanasupawat S."/>
        </authorList>
    </citation>
    <scope>NUCLEOTIDE SEQUENCE [LARGE SCALE GENOMIC DNA]</scope>
    <source>
        <strain evidence="6 7">LDG1-06</strain>
    </source>
</reference>
<dbReference type="RefSeq" id="WP_203376127.1">
    <property type="nucleotide sequence ID" value="NZ_JAENHP010000003.1"/>
</dbReference>
<evidence type="ECO:0000256" key="4">
    <source>
        <dbReference type="ARBA" id="ARBA00023163"/>
    </source>
</evidence>
<dbReference type="Proteomes" id="UP000632138">
    <property type="component" value="Unassembled WGS sequence"/>
</dbReference>
<dbReference type="InterPro" id="IPR009057">
    <property type="entry name" value="Homeodomain-like_sf"/>
</dbReference>
<keyword evidence="3" id="KW-0238">DNA-binding</keyword>
<dbReference type="PROSITE" id="PS01124">
    <property type="entry name" value="HTH_ARAC_FAMILY_2"/>
    <property type="match status" value="1"/>
</dbReference>
<keyword evidence="4" id="KW-0804">Transcription</keyword>
<feature type="domain" description="HTH araC/xylS-type" evidence="5">
    <location>
        <begin position="188"/>
        <end position="286"/>
    </location>
</feature>
<dbReference type="PANTHER" id="PTHR46796:SF13">
    <property type="entry name" value="HTH-TYPE TRANSCRIPTIONAL ACTIVATOR RHAS"/>
    <property type="match status" value="1"/>
</dbReference>
<evidence type="ECO:0000313" key="7">
    <source>
        <dbReference type="Proteomes" id="UP000632138"/>
    </source>
</evidence>
<sequence length="304" mass="33900">MSGATIENKSTLVYFGDDSFTYAGRHVHELEMRVHTHSFVEVAIVAGGSGVHHSLNGRQALKPGDTLLLRPGVWHGYEDCRDLEVYNFCFSAELLRRELAWTRDDPLLGHLLWTGPYAERRRGILATHLGEAERAACFAHLDALAELRALPAHLHRADQIAQVVLALGCVARAVGSEVRQDPLHPAVVEVMRRIEGDPARNWTLAELADGLHLAPGYLVRRFKSVTGLPPVAFLSRHRVELAAEMLLHTDRTVRAIAESVGWPDQNYFARRFRAHYGLTATDYRTRFARGGKPLGEPRATDDPV</sequence>
<dbReference type="Gene3D" id="1.10.10.60">
    <property type="entry name" value="Homeodomain-like"/>
    <property type="match status" value="2"/>
</dbReference>
<keyword evidence="7" id="KW-1185">Reference proteome</keyword>
<evidence type="ECO:0000256" key="2">
    <source>
        <dbReference type="ARBA" id="ARBA00023015"/>
    </source>
</evidence>
<dbReference type="EMBL" id="JAENHP010000003">
    <property type="protein sequence ID" value="MBM2616222.1"/>
    <property type="molecule type" value="Genomic_DNA"/>
</dbReference>
<proteinExistence type="predicted"/>
<accession>A0ABS2A8P6</accession>
<dbReference type="Gene3D" id="2.60.120.10">
    <property type="entry name" value="Jelly Rolls"/>
    <property type="match status" value="1"/>
</dbReference>
<dbReference type="InterPro" id="IPR037923">
    <property type="entry name" value="HTH-like"/>
</dbReference>
<dbReference type="SUPFAM" id="SSF51215">
    <property type="entry name" value="Regulatory protein AraC"/>
    <property type="match status" value="1"/>
</dbReference>
<evidence type="ECO:0000313" key="6">
    <source>
        <dbReference type="EMBL" id="MBM2616222.1"/>
    </source>
</evidence>
<protein>
    <submittedName>
        <fullName evidence="6">Helix-turn-helix domain-containing protein</fullName>
    </submittedName>
</protein>
<evidence type="ECO:0000256" key="1">
    <source>
        <dbReference type="ARBA" id="ARBA00022490"/>
    </source>
</evidence>
<dbReference type="Pfam" id="PF12833">
    <property type="entry name" value="HTH_18"/>
    <property type="match status" value="1"/>
</dbReference>
<dbReference type="InterPro" id="IPR050204">
    <property type="entry name" value="AraC_XylS_family_regulators"/>
</dbReference>
<keyword evidence="2" id="KW-0805">Transcription regulation</keyword>
<dbReference type="SUPFAM" id="SSF46689">
    <property type="entry name" value="Homeodomain-like"/>
    <property type="match status" value="2"/>
</dbReference>
<dbReference type="SMART" id="SM00342">
    <property type="entry name" value="HTH_ARAC"/>
    <property type="match status" value="1"/>
</dbReference>
<dbReference type="InterPro" id="IPR014710">
    <property type="entry name" value="RmlC-like_jellyroll"/>
</dbReference>
<evidence type="ECO:0000259" key="5">
    <source>
        <dbReference type="PROSITE" id="PS01124"/>
    </source>
</evidence>
<name>A0ABS2A8P6_9ACTN</name>
<evidence type="ECO:0000256" key="3">
    <source>
        <dbReference type="ARBA" id="ARBA00023125"/>
    </source>
</evidence>
<dbReference type="InterPro" id="IPR018060">
    <property type="entry name" value="HTH_AraC"/>
</dbReference>
<comment type="caution">
    <text evidence="6">The sequence shown here is derived from an EMBL/GenBank/DDBJ whole genome shotgun (WGS) entry which is preliminary data.</text>
</comment>
<dbReference type="Pfam" id="PF02311">
    <property type="entry name" value="AraC_binding"/>
    <property type="match status" value="1"/>
</dbReference>
<keyword evidence="1" id="KW-0963">Cytoplasm</keyword>
<gene>
    <name evidence="6" type="ORF">JIG36_11705</name>
</gene>
<dbReference type="InterPro" id="IPR003313">
    <property type="entry name" value="AraC-bd"/>
</dbReference>